<dbReference type="EMBL" id="AP014705">
    <property type="protein sequence ID" value="BAQ48518.1"/>
    <property type="molecule type" value="Genomic_DNA"/>
</dbReference>
<sequence>MRSITSGPRCCNSRAKAPSTRTVRVPGSGRCSREAPRRRDHSSFSGWQARASRSPTISPQEARMSVEAKPWAAKTGPRDRSISSLKGLGRAIARPSWWIAVSGVKPRPIGFSCEGTLNPRALGRQGGRSAVAPEIPLPPRPKTR</sequence>
<dbReference type="KEGG" id="maqu:Maq22A_1p30850"/>
<evidence type="ECO:0000313" key="2">
    <source>
        <dbReference type="EMBL" id="BAQ48518.1"/>
    </source>
</evidence>
<feature type="region of interest" description="Disordered" evidence="1">
    <location>
        <begin position="1"/>
        <end position="83"/>
    </location>
</feature>
<accession>A0A0C6FJ13</accession>
<name>A0A0C6FJ13_9HYPH</name>
<reference evidence="2 3" key="1">
    <citation type="journal article" date="2015" name="Genome Announc.">
        <title>Complete Genome Sequence of Methylobacterium aquaticum Strain 22A, Isolated from Racomitrium japonicum Moss.</title>
        <authorList>
            <person name="Tani A."/>
            <person name="Ogura Y."/>
            <person name="Hayashi T."/>
            <person name="Kimbara K."/>
        </authorList>
    </citation>
    <scope>NUCLEOTIDE SEQUENCE [LARGE SCALE GENOMIC DNA]</scope>
    <source>
        <strain evidence="2 3">MA-22A</strain>
        <plasmid evidence="3">Plasmid pMaq22A_1p DNA</plasmid>
    </source>
</reference>
<reference evidence="3" key="2">
    <citation type="submission" date="2015-01" db="EMBL/GenBank/DDBJ databases">
        <title>Complete genome sequence of Methylobacterium aquaticum strain 22A.</title>
        <authorList>
            <person name="Tani A."/>
            <person name="Ogura Y."/>
            <person name="Hayashi T."/>
        </authorList>
    </citation>
    <scope>NUCLEOTIDE SEQUENCE [LARGE SCALE GENOMIC DNA]</scope>
    <source>
        <strain evidence="3">MA-22A</strain>
        <plasmid evidence="3">Plasmid pMaq22A_1p DNA</plasmid>
    </source>
</reference>
<feature type="region of interest" description="Disordered" evidence="1">
    <location>
        <begin position="120"/>
        <end position="144"/>
    </location>
</feature>
<gene>
    <name evidence="2" type="ORF">Maq22A_1p30850</name>
</gene>
<dbReference type="Proteomes" id="UP000061432">
    <property type="component" value="Plasmid pMaq22A_1p"/>
</dbReference>
<feature type="compositionally biased region" description="Polar residues" evidence="1">
    <location>
        <begin position="43"/>
        <end position="59"/>
    </location>
</feature>
<evidence type="ECO:0000313" key="3">
    <source>
        <dbReference type="Proteomes" id="UP000061432"/>
    </source>
</evidence>
<protein>
    <submittedName>
        <fullName evidence="2">Uncharacterized protein</fullName>
    </submittedName>
</protein>
<proteinExistence type="predicted"/>
<evidence type="ECO:0000256" key="1">
    <source>
        <dbReference type="SAM" id="MobiDB-lite"/>
    </source>
</evidence>
<keyword evidence="2" id="KW-0614">Plasmid</keyword>
<dbReference type="AlphaFoldDB" id="A0A0C6FJ13"/>
<geneLocation type="plasmid" evidence="3">
    <name>pMaq22A_1p DNA</name>
</geneLocation>
<feature type="compositionally biased region" description="Pro residues" evidence="1">
    <location>
        <begin position="135"/>
        <end position="144"/>
    </location>
</feature>
<organism evidence="2 3">
    <name type="scientific">Methylobacterium aquaticum</name>
    <dbReference type="NCBI Taxonomy" id="270351"/>
    <lineage>
        <taxon>Bacteria</taxon>
        <taxon>Pseudomonadati</taxon>
        <taxon>Pseudomonadota</taxon>
        <taxon>Alphaproteobacteria</taxon>
        <taxon>Hyphomicrobiales</taxon>
        <taxon>Methylobacteriaceae</taxon>
        <taxon>Methylobacterium</taxon>
    </lineage>
</organism>